<name>A0ABQ3UUL0_9CHLR</name>
<organism evidence="2 3">
    <name type="scientific">Ktedonobacter robiniae</name>
    <dbReference type="NCBI Taxonomy" id="2778365"/>
    <lineage>
        <taxon>Bacteria</taxon>
        <taxon>Bacillati</taxon>
        <taxon>Chloroflexota</taxon>
        <taxon>Ktedonobacteria</taxon>
        <taxon>Ktedonobacterales</taxon>
        <taxon>Ktedonobacteraceae</taxon>
        <taxon>Ktedonobacter</taxon>
    </lineage>
</organism>
<evidence type="ECO:0000256" key="1">
    <source>
        <dbReference type="SAM" id="MobiDB-lite"/>
    </source>
</evidence>
<protein>
    <recommendedName>
        <fullName evidence="4">Histidine-specific methyltransferase SAM-dependent domain-containing protein</fullName>
    </recommendedName>
</protein>
<comment type="caution">
    <text evidence="2">The sequence shown here is derived from an EMBL/GenBank/DDBJ whole genome shotgun (WGS) entry which is preliminary data.</text>
</comment>
<dbReference type="Proteomes" id="UP000654345">
    <property type="component" value="Unassembled WGS sequence"/>
</dbReference>
<dbReference type="EMBL" id="BNJG01000002">
    <property type="protein sequence ID" value="GHO56378.1"/>
    <property type="molecule type" value="Genomic_DNA"/>
</dbReference>
<feature type="region of interest" description="Disordered" evidence="1">
    <location>
        <begin position="267"/>
        <end position="286"/>
    </location>
</feature>
<sequence>MVVFVATPETNVLGPDLLSGAARQINDWYERQIAAGLIPDSSGRSSIYPLADRIVAENFGRLERRYPWDPNWYYGVNFVGEPSALDLGVLQRVHLGFQHVPGFQRKSKKTLAIGIGPSIYELLMTVAHTEDGCPIHVIDPSRTNREFHEKVLEVQPALVTYRDGQGRLVEIDLHHEARKWEAVLVAIGGGFYRGAFRKARLAYQAGTLQVLDGSVFRLSRGAYHWGFMFCCSESITREMWIFGLANQSFAEAAENWVASFVTGEGEATPLRRRGPSSRTRRRRCLTSSTRPAASWFCRAARNSDRGRRSPLPWGRASPADHQGSRYASTLAT</sequence>
<evidence type="ECO:0008006" key="4">
    <source>
        <dbReference type="Google" id="ProtNLM"/>
    </source>
</evidence>
<gene>
    <name evidence="2" type="ORF">KSB_48530</name>
</gene>
<keyword evidence="3" id="KW-1185">Reference proteome</keyword>
<proteinExistence type="predicted"/>
<reference evidence="2 3" key="1">
    <citation type="journal article" date="2021" name="Int. J. Syst. Evol. Microbiol.">
        <title>Reticulibacter mediterranei gen. nov., sp. nov., within the new family Reticulibacteraceae fam. nov., and Ktedonospora formicarum gen. nov., sp. nov., Ktedonobacter robiniae sp. nov., Dictyobacter formicarum sp. nov. and Dictyobacter arantiisoli sp. nov., belonging to the class Ktedonobacteria.</title>
        <authorList>
            <person name="Yabe S."/>
            <person name="Zheng Y."/>
            <person name="Wang C.M."/>
            <person name="Sakai Y."/>
            <person name="Abe K."/>
            <person name="Yokota A."/>
            <person name="Donadio S."/>
            <person name="Cavaletti L."/>
            <person name="Monciardini P."/>
        </authorList>
    </citation>
    <scope>NUCLEOTIDE SEQUENCE [LARGE SCALE GENOMIC DNA]</scope>
    <source>
        <strain evidence="2 3">SOSP1-30</strain>
    </source>
</reference>
<accession>A0ABQ3UUL0</accession>
<feature type="compositionally biased region" description="Basic residues" evidence="1">
    <location>
        <begin position="270"/>
        <end position="284"/>
    </location>
</feature>
<feature type="region of interest" description="Disordered" evidence="1">
    <location>
        <begin position="301"/>
        <end position="332"/>
    </location>
</feature>
<evidence type="ECO:0000313" key="3">
    <source>
        <dbReference type="Proteomes" id="UP000654345"/>
    </source>
</evidence>
<evidence type="ECO:0000313" key="2">
    <source>
        <dbReference type="EMBL" id="GHO56378.1"/>
    </source>
</evidence>